<dbReference type="CDD" id="cd06971">
    <property type="entry name" value="PgpA"/>
    <property type="match status" value="1"/>
</dbReference>
<dbReference type="EC" id="3.1.3.27" evidence="3"/>
<dbReference type="Pfam" id="PF04608">
    <property type="entry name" value="PgpA"/>
    <property type="match status" value="1"/>
</dbReference>
<sequence length="162" mass="17309">MTERVEARQVFSDPVVWLAFGFGSGLAPRAPGTAGTLMAIPLFLLLDQLTFTGYLLVTILITLVGVGICGYASRVLGVHDHPGIVWDEFAGFLIAMVAAPEGWAGIVAGFILFRLFDIWKPWPVSWADQKVHGGTGIMLDDVLAGLMAAVVLWSAGLLLAID</sequence>
<proteinExistence type="predicted"/>
<keyword evidence="1" id="KW-1133">Transmembrane helix</keyword>
<feature type="domain" description="YutG/PgpA" evidence="2">
    <location>
        <begin position="17"/>
        <end position="153"/>
    </location>
</feature>
<organism evidence="3">
    <name type="scientific">hydrothermal vent metagenome</name>
    <dbReference type="NCBI Taxonomy" id="652676"/>
    <lineage>
        <taxon>unclassified sequences</taxon>
        <taxon>metagenomes</taxon>
        <taxon>ecological metagenomes</taxon>
    </lineage>
</organism>
<dbReference type="PIRSF" id="PIRSF006162">
    <property type="entry name" value="PgpA"/>
    <property type="match status" value="1"/>
</dbReference>
<protein>
    <submittedName>
        <fullName evidence="3">Phosphatidylglycerophosphatase A</fullName>
        <ecNumber evidence="3">3.1.3.27</ecNumber>
    </submittedName>
</protein>
<name>A0A3B0YJT2_9ZZZZ</name>
<dbReference type="EMBL" id="UOFM01000139">
    <property type="protein sequence ID" value="VAW75552.1"/>
    <property type="molecule type" value="Genomic_DNA"/>
</dbReference>
<feature type="transmembrane region" description="Helical" evidence="1">
    <location>
        <begin position="93"/>
        <end position="116"/>
    </location>
</feature>
<dbReference type="GO" id="GO:0006629">
    <property type="term" value="P:lipid metabolic process"/>
    <property type="evidence" value="ECO:0007669"/>
    <property type="project" value="InterPro"/>
</dbReference>
<dbReference type="PANTHER" id="PTHR36305:SF1">
    <property type="entry name" value="PHOSPHATIDYLGLYCEROPHOSPHATASE A"/>
    <property type="match status" value="1"/>
</dbReference>
<evidence type="ECO:0000256" key="1">
    <source>
        <dbReference type="SAM" id="Phobius"/>
    </source>
</evidence>
<feature type="transmembrane region" description="Helical" evidence="1">
    <location>
        <begin position="53"/>
        <end position="73"/>
    </location>
</feature>
<dbReference type="AlphaFoldDB" id="A0A3B0YJT2"/>
<evidence type="ECO:0000313" key="3">
    <source>
        <dbReference type="EMBL" id="VAW75552.1"/>
    </source>
</evidence>
<keyword evidence="3" id="KW-0378">Hydrolase</keyword>
<dbReference type="InterPro" id="IPR026037">
    <property type="entry name" value="PgpA"/>
</dbReference>
<dbReference type="GO" id="GO:0008962">
    <property type="term" value="F:phosphatidylglycerophosphatase activity"/>
    <property type="evidence" value="ECO:0007669"/>
    <property type="project" value="UniProtKB-EC"/>
</dbReference>
<evidence type="ECO:0000259" key="2">
    <source>
        <dbReference type="Pfam" id="PF04608"/>
    </source>
</evidence>
<dbReference type="SUPFAM" id="SSF101307">
    <property type="entry name" value="YutG-like"/>
    <property type="match status" value="1"/>
</dbReference>
<keyword evidence="1" id="KW-0472">Membrane</keyword>
<feature type="transmembrane region" description="Helical" evidence="1">
    <location>
        <begin position="137"/>
        <end position="161"/>
    </location>
</feature>
<accession>A0A3B0YJT2</accession>
<gene>
    <name evidence="3" type="ORF">MNBD_GAMMA14-433</name>
</gene>
<dbReference type="PANTHER" id="PTHR36305">
    <property type="entry name" value="PHOSPHATIDYLGLYCEROPHOSPHATASE A"/>
    <property type="match status" value="1"/>
</dbReference>
<dbReference type="InterPro" id="IPR036681">
    <property type="entry name" value="PgpA-like_sf"/>
</dbReference>
<reference evidence="3" key="1">
    <citation type="submission" date="2018-06" db="EMBL/GenBank/DDBJ databases">
        <authorList>
            <person name="Zhirakovskaya E."/>
        </authorList>
    </citation>
    <scope>NUCLEOTIDE SEQUENCE</scope>
</reference>
<dbReference type="InterPro" id="IPR007686">
    <property type="entry name" value="YutG/PgpA"/>
</dbReference>
<keyword evidence="1" id="KW-0812">Transmembrane</keyword>
<feature type="transmembrane region" description="Helical" evidence="1">
    <location>
        <begin position="26"/>
        <end position="46"/>
    </location>
</feature>